<dbReference type="InterPro" id="IPR050524">
    <property type="entry name" value="APC_YAT"/>
</dbReference>
<feature type="transmembrane region" description="Helical" evidence="6">
    <location>
        <begin position="503"/>
        <end position="522"/>
    </location>
</feature>
<evidence type="ECO:0000256" key="1">
    <source>
        <dbReference type="ARBA" id="ARBA00004141"/>
    </source>
</evidence>
<evidence type="ECO:0000313" key="8">
    <source>
        <dbReference type="EMBL" id="CAE6416581.1"/>
    </source>
</evidence>
<comment type="subcellular location">
    <subcellularLocation>
        <location evidence="1">Membrane</location>
        <topology evidence="1">Multi-pass membrane protein</topology>
    </subcellularLocation>
</comment>
<feature type="transmembrane region" description="Helical" evidence="6">
    <location>
        <begin position="458"/>
        <end position="482"/>
    </location>
</feature>
<keyword evidence="3 6" id="KW-1133">Transmembrane helix</keyword>
<dbReference type="GO" id="GO:0016020">
    <property type="term" value="C:membrane"/>
    <property type="evidence" value="ECO:0007669"/>
    <property type="project" value="UniProtKB-SubCell"/>
</dbReference>
<evidence type="ECO:0000256" key="5">
    <source>
        <dbReference type="SAM" id="MobiDB-lite"/>
    </source>
</evidence>
<feature type="compositionally biased region" description="Basic and acidic residues" evidence="5">
    <location>
        <begin position="1"/>
        <end position="18"/>
    </location>
</feature>
<dbReference type="InterPro" id="IPR004841">
    <property type="entry name" value="AA-permease/SLC12A_dom"/>
</dbReference>
<evidence type="ECO:0000256" key="2">
    <source>
        <dbReference type="ARBA" id="ARBA00022692"/>
    </source>
</evidence>
<feature type="transmembrane region" description="Helical" evidence="6">
    <location>
        <begin position="272"/>
        <end position="294"/>
    </location>
</feature>
<dbReference type="PANTHER" id="PTHR43341:SF9">
    <property type="entry name" value="DICARBOXYLIC AMINO ACID PERMEASE"/>
    <property type="match status" value="1"/>
</dbReference>
<feature type="domain" description="Amino acid permease/ SLC12A" evidence="7">
    <location>
        <begin position="136"/>
        <end position="561"/>
    </location>
</feature>
<dbReference type="Proteomes" id="UP000663826">
    <property type="component" value="Unassembled WGS sequence"/>
</dbReference>
<protein>
    <recommendedName>
        <fullName evidence="7">Amino acid permease/ SLC12A domain-containing protein</fullName>
    </recommendedName>
</protein>
<feature type="transmembrane region" description="Helical" evidence="6">
    <location>
        <begin position="315"/>
        <end position="334"/>
    </location>
</feature>
<feature type="domain" description="Amino acid permease/ SLC12A" evidence="7">
    <location>
        <begin position="60"/>
        <end position="101"/>
    </location>
</feature>
<evidence type="ECO:0000313" key="9">
    <source>
        <dbReference type="Proteomes" id="UP000663826"/>
    </source>
</evidence>
<feature type="region of interest" description="Disordered" evidence="5">
    <location>
        <begin position="1"/>
        <end position="39"/>
    </location>
</feature>
<feature type="transmembrane region" description="Helical" evidence="6">
    <location>
        <begin position="122"/>
        <end position="143"/>
    </location>
</feature>
<sequence length="604" mass="66913">MSFANRDQKFLDADEKASRSPNSETKAFEQPAPTFVNDEGLPVDEDKELTLHRGLKARQISMIALGGAVGTGLIIGSGTALRRGGPLGLLLGYSFVGCIRMFHGHDKSRRNGSVSSPQKISFISLILLSRVLTYFYTGFSGYATRFVDPALGFALGWNYLMKYLIVTPNNINAAGVVIRYWDVNGKIHIAVWMVILIALIFFVNLLGIRVFGELEFWLSSIKVLALIGLILMGIIIDLGGNPRGDRIGFRYWDPDNVANAPMGIYKTTGSKGIFLGFWAVMVNALFAFMGTELIGVTVGEAQNPRKNIPKAIKRTFWRILIFYVGGVFVIGLIVPSTDQSLFVATSAKTGAAASPFVVAANLVHIRVLPHIINAVILIFVMSAANSDLYIGFTVNNYTTSCPLAGVLNFTILALAAEGKAPRIFKVVNRHGTPWPALLFCTAFCFLTFLNVQKSGAQVFTYFVNLVTFFGATTWMCIVYTHIRFMKALEAQGVSRDQLPYKAPFQPWGAWFALSVTFVITFFKGFDTLMTPVNIPNFITSYIGAPVFAVMWLGYKLWYKTKVIPPNEVDLISGKREIDEEEEQYLAQQAALGPRNWKQRLWDAL</sequence>
<feature type="transmembrane region" description="Helical" evidence="6">
    <location>
        <begin position="534"/>
        <end position="554"/>
    </location>
</feature>
<evidence type="ECO:0000256" key="4">
    <source>
        <dbReference type="ARBA" id="ARBA00023136"/>
    </source>
</evidence>
<feature type="transmembrane region" description="Helical" evidence="6">
    <location>
        <begin position="189"/>
        <end position="211"/>
    </location>
</feature>
<feature type="transmembrane region" description="Helical" evidence="6">
    <location>
        <begin position="84"/>
        <end position="102"/>
    </location>
</feature>
<feature type="transmembrane region" description="Helical" evidence="6">
    <location>
        <begin position="370"/>
        <end position="391"/>
    </location>
</feature>
<dbReference type="PIRSF" id="PIRSF006060">
    <property type="entry name" value="AA_transporter"/>
    <property type="match status" value="1"/>
</dbReference>
<dbReference type="Gene3D" id="1.20.1740.10">
    <property type="entry name" value="Amino acid/polyamine transporter I"/>
    <property type="match status" value="1"/>
</dbReference>
<accession>A0A8H2X3Z3</accession>
<feature type="transmembrane region" description="Helical" evidence="6">
    <location>
        <begin position="436"/>
        <end position="452"/>
    </location>
</feature>
<dbReference type="GO" id="GO:0015171">
    <property type="term" value="F:amino acid transmembrane transporter activity"/>
    <property type="evidence" value="ECO:0007669"/>
    <property type="project" value="TreeGrafter"/>
</dbReference>
<reference evidence="8" key="1">
    <citation type="submission" date="2021-01" db="EMBL/GenBank/DDBJ databases">
        <authorList>
            <person name="Kaushik A."/>
        </authorList>
    </citation>
    <scope>NUCLEOTIDE SEQUENCE</scope>
    <source>
        <strain evidence="8">AG1-1B</strain>
    </source>
</reference>
<proteinExistence type="predicted"/>
<keyword evidence="2 6" id="KW-0812">Transmembrane</keyword>
<name>A0A8H2X3Z3_9AGAM</name>
<evidence type="ECO:0000256" key="3">
    <source>
        <dbReference type="ARBA" id="ARBA00022989"/>
    </source>
</evidence>
<feature type="transmembrane region" description="Helical" evidence="6">
    <location>
        <begin position="223"/>
        <end position="240"/>
    </location>
</feature>
<evidence type="ECO:0000259" key="7">
    <source>
        <dbReference type="Pfam" id="PF00324"/>
    </source>
</evidence>
<organism evidence="8 9">
    <name type="scientific">Rhizoctonia solani</name>
    <dbReference type="NCBI Taxonomy" id="456999"/>
    <lineage>
        <taxon>Eukaryota</taxon>
        <taxon>Fungi</taxon>
        <taxon>Dikarya</taxon>
        <taxon>Basidiomycota</taxon>
        <taxon>Agaricomycotina</taxon>
        <taxon>Agaricomycetes</taxon>
        <taxon>Cantharellales</taxon>
        <taxon>Ceratobasidiaceae</taxon>
        <taxon>Rhizoctonia</taxon>
    </lineage>
</organism>
<dbReference type="PANTHER" id="PTHR43341">
    <property type="entry name" value="AMINO ACID PERMEASE"/>
    <property type="match status" value="1"/>
</dbReference>
<dbReference type="EMBL" id="CAJMWQ010000974">
    <property type="protein sequence ID" value="CAE6416581.1"/>
    <property type="molecule type" value="Genomic_DNA"/>
</dbReference>
<feature type="transmembrane region" description="Helical" evidence="6">
    <location>
        <begin position="397"/>
        <end position="416"/>
    </location>
</feature>
<evidence type="ECO:0000256" key="6">
    <source>
        <dbReference type="SAM" id="Phobius"/>
    </source>
</evidence>
<dbReference type="Pfam" id="PF00324">
    <property type="entry name" value="AA_permease"/>
    <property type="match status" value="2"/>
</dbReference>
<gene>
    <name evidence="8" type="ORF">RDB_LOCUS44398</name>
</gene>
<keyword evidence="4 6" id="KW-0472">Membrane</keyword>
<dbReference type="AlphaFoldDB" id="A0A8H2X3Z3"/>
<comment type="caution">
    <text evidence="8">The sequence shown here is derived from an EMBL/GenBank/DDBJ whole genome shotgun (WGS) entry which is preliminary data.</text>
</comment>
<feature type="transmembrane region" description="Helical" evidence="6">
    <location>
        <begin position="60"/>
        <end position="78"/>
    </location>
</feature>